<feature type="signal peptide" evidence="3">
    <location>
        <begin position="1"/>
        <end position="26"/>
    </location>
</feature>
<keyword evidence="6" id="KW-1185">Reference proteome</keyword>
<evidence type="ECO:0000256" key="3">
    <source>
        <dbReference type="SAM" id="SignalP"/>
    </source>
</evidence>
<feature type="domain" description="LCCL" evidence="4">
    <location>
        <begin position="447"/>
        <end position="488"/>
    </location>
</feature>
<gene>
    <name evidence="5" type="ORF">fugu_013854</name>
</gene>
<name>A0A4Z2C0U0_9TELE</name>
<dbReference type="Gene3D" id="3.40.33.10">
    <property type="entry name" value="CAP"/>
    <property type="match status" value="1"/>
</dbReference>
<feature type="region of interest" description="Disordered" evidence="2">
    <location>
        <begin position="315"/>
        <end position="351"/>
    </location>
</feature>
<accession>A0A4Z2C0U0</accession>
<dbReference type="InterPro" id="IPR014044">
    <property type="entry name" value="CAP_dom"/>
</dbReference>
<dbReference type="SUPFAM" id="SSF55797">
    <property type="entry name" value="PR-1-like"/>
    <property type="match status" value="2"/>
</dbReference>
<protein>
    <recommendedName>
        <fullName evidence="4">LCCL domain-containing protein</fullName>
    </recommendedName>
</protein>
<evidence type="ECO:0000256" key="2">
    <source>
        <dbReference type="SAM" id="MobiDB-lite"/>
    </source>
</evidence>
<dbReference type="InterPro" id="IPR004043">
    <property type="entry name" value="LCCL"/>
</dbReference>
<dbReference type="AlphaFoldDB" id="A0A4Z2C0U0"/>
<reference evidence="5 6" key="1">
    <citation type="submission" date="2019-04" db="EMBL/GenBank/DDBJ databases">
        <title>The sequence and de novo assembly of Takifugu bimaculatus genome using PacBio and Hi-C technologies.</title>
        <authorList>
            <person name="Xu P."/>
            <person name="Liu B."/>
            <person name="Zhou Z."/>
        </authorList>
    </citation>
    <scope>NUCLEOTIDE SEQUENCE [LARGE SCALE GENOMIC DNA]</scope>
    <source>
        <strain evidence="5">TB-2018</strain>
        <tissue evidence="5">Muscle</tissue>
    </source>
</reference>
<organism evidence="5 6">
    <name type="scientific">Takifugu bimaculatus</name>
    <dbReference type="NCBI Taxonomy" id="433685"/>
    <lineage>
        <taxon>Eukaryota</taxon>
        <taxon>Metazoa</taxon>
        <taxon>Chordata</taxon>
        <taxon>Craniata</taxon>
        <taxon>Vertebrata</taxon>
        <taxon>Euteleostomi</taxon>
        <taxon>Actinopterygii</taxon>
        <taxon>Neopterygii</taxon>
        <taxon>Teleostei</taxon>
        <taxon>Neoteleostei</taxon>
        <taxon>Acanthomorphata</taxon>
        <taxon>Eupercaria</taxon>
        <taxon>Tetraodontiformes</taxon>
        <taxon>Tetradontoidea</taxon>
        <taxon>Tetraodontidae</taxon>
        <taxon>Takifugu</taxon>
    </lineage>
</organism>
<feature type="region of interest" description="Disordered" evidence="2">
    <location>
        <begin position="518"/>
        <end position="542"/>
    </location>
</feature>
<dbReference type="EMBL" id="SWLE01000007">
    <property type="protein sequence ID" value="TNM97608.1"/>
    <property type="molecule type" value="Genomic_DNA"/>
</dbReference>
<dbReference type="SUPFAM" id="SSF69848">
    <property type="entry name" value="LCCL domain"/>
    <property type="match status" value="1"/>
</dbReference>
<dbReference type="Gene3D" id="2.170.130.20">
    <property type="entry name" value="LCCL-like domain"/>
    <property type="match status" value="1"/>
</dbReference>
<comment type="caution">
    <text evidence="5">The sequence shown here is derived from an EMBL/GenBank/DDBJ whole genome shotgun (WGS) entry which is preliminary data.</text>
</comment>
<evidence type="ECO:0000313" key="6">
    <source>
        <dbReference type="Proteomes" id="UP000516260"/>
    </source>
</evidence>
<dbReference type="InterPro" id="IPR018244">
    <property type="entry name" value="Allrgn_V5/Tpx1_CS"/>
</dbReference>
<dbReference type="Pfam" id="PF00188">
    <property type="entry name" value="CAP"/>
    <property type="match status" value="1"/>
</dbReference>
<dbReference type="PROSITE" id="PS50820">
    <property type="entry name" value="LCCL"/>
    <property type="match status" value="1"/>
</dbReference>
<dbReference type="InterPro" id="IPR001283">
    <property type="entry name" value="CRISP-related"/>
</dbReference>
<proteinExistence type="predicted"/>
<feature type="chain" id="PRO_5021471936" description="LCCL domain-containing protein" evidence="3">
    <location>
        <begin position="27"/>
        <end position="542"/>
    </location>
</feature>
<sequence length="542" mass="60017">MRRSLPSVDWIRTAALLLGLTQTLLAMVPNNSTPLESILDKYWDKDEDWWQARPRGRRAISEGDMHLIVDLHNKLRGQVYPPASNMEHMCPGPAGVLDLLCPGPAGVLDLLCPGPAGVLDLLCPGPAVSWTCWCPGPAGVLDLLVSWTCCVLDLLVSCSFPETHGLKCLLFMWAVKLQHKPRLQSFDVSRDRPPTYHVQAWYDEVRYYSYPYSQECNPHCPFRCSGPVCTHYTQLVWATSSRIGCAINVCYNMNVWGMIWAKAVYLVCNYSPPGNWWGHAPYKYGAPCSACPDSYAGGCRNNLCYKGGGVDRRPAPETKETNYIEPEPARDMDPRPRAQNPNTTPRDNPERHEFVSTEQMSMSTGPQVHRSTGPGDMFTDVTGLCGFRPAGSPFDTVPGCTVPRTVFITAKLASSEQNITQMYVVIHLYTSLVMYRYLKRINALQESSICRAAIHAGVMQNESGGYVDVMPVDSKSQYSGTSQNGITSESNACVAHISLLAYKPQVVGKPSECLQSSEKKGFSWALESEDTRGGPQPRRMAA</sequence>
<dbReference type="FunFam" id="3.40.33.10:FF:000001">
    <property type="entry name" value="Cysteine-rich secretory protein LCCL domain containing 1"/>
    <property type="match status" value="1"/>
</dbReference>
<evidence type="ECO:0000313" key="5">
    <source>
        <dbReference type="EMBL" id="TNM97608.1"/>
    </source>
</evidence>
<dbReference type="InterPro" id="IPR035940">
    <property type="entry name" value="CAP_sf"/>
</dbReference>
<evidence type="ECO:0000259" key="4">
    <source>
        <dbReference type="PROSITE" id="PS50820"/>
    </source>
</evidence>
<dbReference type="SMART" id="SM00198">
    <property type="entry name" value="SCP"/>
    <property type="match status" value="1"/>
</dbReference>
<keyword evidence="3" id="KW-0732">Signal</keyword>
<dbReference type="PROSITE" id="PS01010">
    <property type="entry name" value="CRISP_2"/>
    <property type="match status" value="1"/>
</dbReference>
<dbReference type="Proteomes" id="UP000516260">
    <property type="component" value="Chromosome 15"/>
</dbReference>
<dbReference type="PANTHER" id="PTHR10334">
    <property type="entry name" value="CYSTEINE-RICH SECRETORY PROTEIN-RELATED"/>
    <property type="match status" value="1"/>
</dbReference>
<feature type="compositionally biased region" description="Basic and acidic residues" evidence="2">
    <location>
        <begin position="315"/>
        <end position="336"/>
    </location>
</feature>
<dbReference type="GO" id="GO:0005576">
    <property type="term" value="C:extracellular region"/>
    <property type="evidence" value="ECO:0007669"/>
    <property type="project" value="InterPro"/>
</dbReference>
<evidence type="ECO:0000256" key="1">
    <source>
        <dbReference type="ARBA" id="ARBA00022737"/>
    </source>
</evidence>
<dbReference type="SMART" id="SM00603">
    <property type="entry name" value="LCCL"/>
    <property type="match status" value="1"/>
</dbReference>
<dbReference type="PRINTS" id="PR00837">
    <property type="entry name" value="V5TPXLIKE"/>
</dbReference>
<keyword evidence="1" id="KW-0677">Repeat</keyword>
<dbReference type="InterPro" id="IPR036609">
    <property type="entry name" value="LCCL_sf"/>
</dbReference>
<dbReference type="Pfam" id="PF03815">
    <property type="entry name" value="LCCL"/>
    <property type="match status" value="1"/>
</dbReference>